<dbReference type="GO" id="GO:0005737">
    <property type="term" value="C:cytoplasm"/>
    <property type="evidence" value="ECO:0007669"/>
    <property type="project" value="TreeGrafter"/>
</dbReference>
<comment type="caution">
    <text evidence="2">The sequence shown here is derived from an EMBL/GenBank/DDBJ whole genome shotgun (WGS) entry which is preliminary data.</text>
</comment>
<reference evidence="2" key="1">
    <citation type="submission" date="2017-10" db="EMBL/GenBank/DDBJ databases">
        <title>Draft genome sequence of the planktic cyanobacteria Tychonema bourrellyi isolated from alpine lentic freshwater.</title>
        <authorList>
            <person name="Tett A."/>
            <person name="Armanini F."/>
            <person name="Asnicar F."/>
            <person name="Boscaini A."/>
            <person name="Pasolli E."/>
            <person name="Zolfo M."/>
            <person name="Donati C."/>
            <person name="Salmaso N."/>
            <person name="Segata N."/>
        </authorList>
    </citation>
    <scope>NUCLEOTIDE SEQUENCE</scope>
    <source>
        <strain evidence="2">FEM_GT703</strain>
    </source>
</reference>
<dbReference type="RefSeq" id="WP_096831035.1">
    <property type="nucleotide sequence ID" value="NZ_NXIB02000167.1"/>
</dbReference>
<dbReference type="InterPro" id="IPR029063">
    <property type="entry name" value="SAM-dependent_MTases_sf"/>
</dbReference>
<organism evidence="2 3">
    <name type="scientific">Tychonema bourrellyi FEM_GT703</name>
    <dbReference type="NCBI Taxonomy" id="2040638"/>
    <lineage>
        <taxon>Bacteria</taxon>
        <taxon>Bacillati</taxon>
        <taxon>Cyanobacteriota</taxon>
        <taxon>Cyanophyceae</taxon>
        <taxon>Oscillatoriophycideae</taxon>
        <taxon>Oscillatoriales</taxon>
        <taxon>Microcoleaceae</taxon>
        <taxon>Tychonema</taxon>
    </lineage>
</organism>
<evidence type="ECO:0000313" key="2">
    <source>
        <dbReference type="EMBL" id="PHX53649.1"/>
    </source>
</evidence>
<dbReference type="SUPFAM" id="SSF53335">
    <property type="entry name" value="S-adenosyl-L-methionine-dependent methyltransferases"/>
    <property type="match status" value="1"/>
</dbReference>
<dbReference type="OrthoDB" id="5502211at2"/>
<keyword evidence="3" id="KW-1185">Reference proteome</keyword>
<evidence type="ECO:0000259" key="1">
    <source>
        <dbReference type="Pfam" id="PF13679"/>
    </source>
</evidence>
<dbReference type="PANTHER" id="PTHR13369">
    <property type="match status" value="1"/>
</dbReference>
<evidence type="ECO:0000313" key="3">
    <source>
        <dbReference type="Proteomes" id="UP000226442"/>
    </source>
</evidence>
<proteinExistence type="predicted"/>
<dbReference type="GO" id="GO:0032259">
    <property type="term" value="P:methylation"/>
    <property type="evidence" value="ECO:0007669"/>
    <property type="project" value="UniProtKB-KW"/>
</dbReference>
<dbReference type="EMBL" id="NXIB02000167">
    <property type="protein sequence ID" value="PHX53649.1"/>
    <property type="molecule type" value="Genomic_DNA"/>
</dbReference>
<protein>
    <submittedName>
        <fullName evidence="2">SAM-dependent methyltransferase</fullName>
    </submittedName>
</protein>
<dbReference type="GO" id="GO:0008168">
    <property type="term" value="F:methyltransferase activity"/>
    <property type="evidence" value="ECO:0007669"/>
    <property type="project" value="UniProtKB-KW"/>
</dbReference>
<gene>
    <name evidence="2" type="ORF">CP500_020345</name>
</gene>
<keyword evidence="2" id="KW-0808">Transferase</keyword>
<dbReference type="Pfam" id="PF13679">
    <property type="entry name" value="Methyltransf_32"/>
    <property type="match status" value="1"/>
</dbReference>
<accession>A0A2G4EVV3</accession>
<dbReference type="AlphaFoldDB" id="A0A2G4EVV3"/>
<dbReference type="InterPro" id="IPR025714">
    <property type="entry name" value="Methyltranfer_dom"/>
</dbReference>
<name>A0A2G4EVV3_9CYAN</name>
<dbReference type="PANTHER" id="PTHR13369:SF3">
    <property type="entry name" value="METHYLTRANSFERASE DOMAIN-CONTAINING PROTEIN"/>
    <property type="match status" value="1"/>
</dbReference>
<sequence>MTTNTNTQEQFISVLTASIESQEFVRLTLGKYRGKEEFLNKIVAKIIKIKSGIRLSLTYCYKTKEIGKNHSIQEGIDLINTLIGKDFMSSRLFTIKQDVQLEYGNHQKLKLSFIKPTFPNSTTTIPQEHDRKKKRLIEAENNPYLTALGITNKEGNIVKTMEDKFRQINKFIEIVDGLLESSGLAASNHLSVVDMGSGKGYLTFAIYDFLNNILNKQASVTGIESRTDLVAFCNSVTESVNFENLHFEPGNIKSYSAEKTDVTIALHACDTATDDAIYQGIKSDSSLIILAPCCHKQVRKEIHPSTSVKDLLKFGILLERQSEIVTDGLRALLLELSGYEAKVFEFISSEHTSKNIMIVGIKSNRSIDKVQILAQIKEIKSLYGIKFHYLETLLFPNQLFSPDLADLIKA</sequence>
<dbReference type="Gene3D" id="3.40.50.150">
    <property type="entry name" value="Vaccinia Virus protein VP39"/>
    <property type="match status" value="1"/>
</dbReference>
<dbReference type="Proteomes" id="UP000226442">
    <property type="component" value="Unassembled WGS sequence"/>
</dbReference>
<keyword evidence="2" id="KW-0489">Methyltransferase</keyword>
<feature type="domain" description="Methyltransferase" evidence="1">
    <location>
        <begin position="163"/>
        <end position="300"/>
    </location>
</feature>